<dbReference type="AlphaFoldDB" id="A0A9P9FIC4"/>
<evidence type="ECO:0000313" key="2">
    <source>
        <dbReference type="EMBL" id="KAH7162214.1"/>
    </source>
</evidence>
<organism evidence="2 3">
    <name type="scientific">Dactylonectria estremocensis</name>
    <dbReference type="NCBI Taxonomy" id="1079267"/>
    <lineage>
        <taxon>Eukaryota</taxon>
        <taxon>Fungi</taxon>
        <taxon>Dikarya</taxon>
        <taxon>Ascomycota</taxon>
        <taxon>Pezizomycotina</taxon>
        <taxon>Sordariomycetes</taxon>
        <taxon>Hypocreomycetidae</taxon>
        <taxon>Hypocreales</taxon>
        <taxon>Nectriaceae</taxon>
        <taxon>Dactylonectria</taxon>
    </lineage>
</organism>
<reference evidence="2" key="1">
    <citation type="journal article" date="2021" name="Nat. Commun.">
        <title>Genetic determinants of endophytism in the Arabidopsis root mycobiome.</title>
        <authorList>
            <person name="Mesny F."/>
            <person name="Miyauchi S."/>
            <person name="Thiergart T."/>
            <person name="Pickel B."/>
            <person name="Atanasova L."/>
            <person name="Karlsson M."/>
            <person name="Huettel B."/>
            <person name="Barry K.W."/>
            <person name="Haridas S."/>
            <person name="Chen C."/>
            <person name="Bauer D."/>
            <person name="Andreopoulos W."/>
            <person name="Pangilinan J."/>
            <person name="LaButti K."/>
            <person name="Riley R."/>
            <person name="Lipzen A."/>
            <person name="Clum A."/>
            <person name="Drula E."/>
            <person name="Henrissat B."/>
            <person name="Kohler A."/>
            <person name="Grigoriev I.V."/>
            <person name="Martin F.M."/>
            <person name="Hacquard S."/>
        </authorList>
    </citation>
    <scope>NUCLEOTIDE SEQUENCE</scope>
    <source>
        <strain evidence="2">MPI-CAGE-AT-0021</strain>
    </source>
</reference>
<dbReference type="EMBL" id="JAGMUU010000001">
    <property type="protein sequence ID" value="KAH7162214.1"/>
    <property type="molecule type" value="Genomic_DNA"/>
</dbReference>
<keyword evidence="3" id="KW-1185">Reference proteome</keyword>
<feature type="region of interest" description="Disordered" evidence="1">
    <location>
        <begin position="170"/>
        <end position="214"/>
    </location>
</feature>
<feature type="compositionally biased region" description="Basic and acidic residues" evidence="1">
    <location>
        <begin position="190"/>
        <end position="202"/>
    </location>
</feature>
<accession>A0A9P9FIC4</accession>
<name>A0A9P9FIC4_9HYPO</name>
<sequence>MLIPTAHREQSRTWTNRPITSIPPMECPECKALRVMDGNDPRIGNVVSMNRVSCKGIGELLRRQPQKTTLSDRAVASLLHPYAHASATGPSLLRGPTRTVSSVLRFFRAERLASGGQALKPGILGGSLIGRHHLDTDGCSLLALALLAPRWLIGMPRRAGLPRSLSGPPCPRNFISPRHRCTEGGTSSDRLSRDPSLGDHGKMTRFQPRTAPAP</sequence>
<evidence type="ECO:0000313" key="3">
    <source>
        <dbReference type="Proteomes" id="UP000717696"/>
    </source>
</evidence>
<gene>
    <name evidence="2" type="ORF">B0J13DRAFT_3565</name>
</gene>
<evidence type="ECO:0000256" key="1">
    <source>
        <dbReference type="SAM" id="MobiDB-lite"/>
    </source>
</evidence>
<dbReference type="Proteomes" id="UP000717696">
    <property type="component" value="Unassembled WGS sequence"/>
</dbReference>
<comment type="caution">
    <text evidence="2">The sequence shown here is derived from an EMBL/GenBank/DDBJ whole genome shotgun (WGS) entry which is preliminary data.</text>
</comment>
<protein>
    <submittedName>
        <fullName evidence="2">Uncharacterized protein</fullName>
    </submittedName>
</protein>
<proteinExistence type="predicted"/>